<protein>
    <submittedName>
        <fullName evidence="1">Uncharacterized protein</fullName>
    </submittedName>
</protein>
<dbReference type="OrthoDB" id="6747988at2759"/>
<evidence type="ECO:0000313" key="2">
    <source>
        <dbReference type="Proteomes" id="UP001152320"/>
    </source>
</evidence>
<dbReference type="EMBL" id="JAIZAY010000045">
    <property type="protein sequence ID" value="KAJ8019268.1"/>
    <property type="molecule type" value="Genomic_DNA"/>
</dbReference>
<reference evidence="1" key="1">
    <citation type="submission" date="2021-10" db="EMBL/GenBank/DDBJ databases">
        <title>Tropical sea cucumber genome reveals ecological adaptation and Cuvierian tubules defense mechanism.</title>
        <authorList>
            <person name="Chen T."/>
        </authorList>
    </citation>
    <scope>NUCLEOTIDE SEQUENCE</scope>
    <source>
        <strain evidence="1">Nanhai2018</strain>
        <tissue evidence="1">Muscle</tissue>
    </source>
</reference>
<dbReference type="Proteomes" id="UP001152320">
    <property type="component" value="Unassembled WGS sequence"/>
</dbReference>
<dbReference type="PANTHER" id="PTHR46791:SF13">
    <property type="entry name" value="CLR5 DOMAIN-CONTAINING PROTEIN"/>
    <property type="match status" value="1"/>
</dbReference>
<gene>
    <name evidence="1" type="ORF">HOLleu_42247</name>
</gene>
<evidence type="ECO:0000313" key="1">
    <source>
        <dbReference type="EMBL" id="KAJ8019268.1"/>
    </source>
</evidence>
<name>A0A9Q0YAS0_HOLLE</name>
<dbReference type="AlphaFoldDB" id="A0A9Q0YAS0"/>
<comment type="caution">
    <text evidence="1">The sequence shown here is derived from an EMBL/GenBank/DDBJ whole genome shotgun (WGS) entry which is preliminary data.</text>
</comment>
<dbReference type="PANTHER" id="PTHR46791">
    <property type="entry name" value="EXPRESSED PROTEIN"/>
    <property type="match status" value="1"/>
</dbReference>
<accession>A0A9Q0YAS0</accession>
<proteinExistence type="predicted"/>
<keyword evidence="2" id="KW-1185">Reference proteome</keyword>
<sequence>MIESWWAFLRKHWTQFWIEHFAKLSQDGYFDGRELAFEFINAYFLHPQLQNELARIAEEWNDHHVRSSRNANCPFGRPLVMYNAPDLYGTRDFGHPVSQNEALFCKEGETDQNVYPSTLMTRHFLNYVA</sequence>
<organism evidence="1 2">
    <name type="scientific">Holothuria leucospilota</name>
    <name type="common">Black long sea cucumber</name>
    <name type="synonym">Mertensiothuria leucospilota</name>
    <dbReference type="NCBI Taxonomy" id="206669"/>
    <lineage>
        <taxon>Eukaryota</taxon>
        <taxon>Metazoa</taxon>
        <taxon>Echinodermata</taxon>
        <taxon>Eleutherozoa</taxon>
        <taxon>Echinozoa</taxon>
        <taxon>Holothuroidea</taxon>
        <taxon>Aspidochirotacea</taxon>
        <taxon>Aspidochirotida</taxon>
        <taxon>Holothuriidae</taxon>
        <taxon>Holothuria</taxon>
    </lineage>
</organism>